<keyword evidence="5 9" id="KW-0332">GMP biosynthesis</keyword>
<keyword evidence="13" id="KW-1185">Reference proteome</keyword>
<dbReference type="SUPFAM" id="SSF54810">
    <property type="entry name" value="GMP synthetase C-terminal dimerisation domain"/>
    <property type="match status" value="1"/>
</dbReference>
<feature type="binding site" evidence="10">
    <location>
        <begin position="234"/>
        <end position="240"/>
    </location>
    <ligand>
        <name>ATP</name>
        <dbReference type="ChEBI" id="CHEBI:30616"/>
    </ligand>
</feature>
<dbReference type="InterPro" id="IPR001674">
    <property type="entry name" value="GMP_synth_C"/>
</dbReference>
<feature type="active site" evidence="9">
    <location>
        <position position="180"/>
    </location>
</feature>
<dbReference type="NCBIfam" id="NF000848">
    <property type="entry name" value="PRK00074.1"/>
    <property type="match status" value="1"/>
</dbReference>
<dbReference type="PANTHER" id="PTHR11922:SF2">
    <property type="entry name" value="GMP SYNTHASE [GLUTAMINE-HYDROLYZING]"/>
    <property type="match status" value="1"/>
</dbReference>
<dbReference type="PANTHER" id="PTHR11922">
    <property type="entry name" value="GMP SYNTHASE-RELATED"/>
    <property type="match status" value="1"/>
</dbReference>
<name>A0ABQ3K1E5_9DEIO</name>
<dbReference type="SUPFAM" id="SSF52402">
    <property type="entry name" value="Adenine nucleotide alpha hydrolases-like"/>
    <property type="match status" value="1"/>
</dbReference>
<keyword evidence="8 9" id="KW-0315">Glutamine amidotransferase</keyword>
<protein>
    <recommendedName>
        <fullName evidence="9">GMP synthase [glutamine-hydrolyzing]</fullName>
        <ecNumber evidence="9">6.3.5.2</ecNumber>
    </recommendedName>
    <alternativeName>
        <fullName evidence="9">GMP synthetase</fullName>
    </alternativeName>
    <alternativeName>
        <fullName evidence="9">Glutamine amidotransferase</fullName>
    </alternativeName>
</protein>
<dbReference type="InterPro" id="IPR025777">
    <property type="entry name" value="GMPS_ATP_PPase_dom"/>
</dbReference>
<dbReference type="InterPro" id="IPR017926">
    <property type="entry name" value="GATASE"/>
</dbReference>
<dbReference type="CDD" id="cd01742">
    <property type="entry name" value="GATase1_GMP_Synthase"/>
    <property type="match status" value="1"/>
</dbReference>
<keyword evidence="4 9" id="KW-0547">Nucleotide-binding</keyword>
<dbReference type="InterPro" id="IPR022955">
    <property type="entry name" value="GMP_synthase"/>
</dbReference>
<evidence type="ECO:0000256" key="2">
    <source>
        <dbReference type="ARBA" id="ARBA00005153"/>
    </source>
</evidence>
<dbReference type="Gene3D" id="3.30.300.10">
    <property type="match status" value="1"/>
</dbReference>
<keyword evidence="3 9" id="KW-0436">Ligase</keyword>
<evidence type="ECO:0000256" key="9">
    <source>
        <dbReference type="HAMAP-Rule" id="MF_00344"/>
    </source>
</evidence>
<dbReference type="PROSITE" id="PS51553">
    <property type="entry name" value="GMPS_ATP_PPASE"/>
    <property type="match status" value="1"/>
</dbReference>
<feature type="active site" description="Nucleophile" evidence="9">
    <location>
        <position position="94"/>
    </location>
</feature>
<comment type="subunit">
    <text evidence="9">Homodimer.</text>
</comment>
<dbReference type="RefSeq" id="WP_189642547.1">
    <property type="nucleotide sequence ID" value="NZ_BNAL01000008.1"/>
</dbReference>
<evidence type="ECO:0000313" key="13">
    <source>
        <dbReference type="Proteomes" id="UP000632154"/>
    </source>
</evidence>
<evidence type="ECO:0000259" key="11">
    <source>
        <dbReference type="PROSITE" id="PS51553"/>
    </source>
</evidence>
<dbReference type="Proteomes" id="UP000632154">
    <property type="component" value="Unassembled WGS sequence"/>
</dbReference>
<dbReference type="SUPFAM" id="SSF52317">
    <property type="entry name" value="Class I glutamine amidotransferase-like"/>
    <property type="match status" value="1"/>
</dbReference>
<dbReference type="Pfam" id="PF00958">
    <property type="entry name" value="GMP_synt_C"/>
    <property type="match status" value="1"/>
</dbReference>
<dbReference type="NCBIfam" id="TIGR00888">
    <property type="entry name" value="guaA_Nterm"/>
    <property type="match status" value="1"/>
</dbReference>
<evidence type="ECO:0000256" key="5">
    <source>
        <dbReference type="ARBA" id="ARBA00022749"/>
    </source>
</evidence>
<comment type="function">
    <text evidence="1 9">Catalyzes the synthesis of GMP from XMP.</text>
</comment>
<evidence type="ECO:0000256" key="8">
    <source>
        <dbReference type="ARBA" id="ARBA00022962"/>
    </source>
</evidence>
<dbReference type="Gene3D" id="3.40.50.620">
    <property type="entry name" value="HUPs"/>
    <property type="match status" value="1"/>
</dbReference>
<dbReference type="EMBL" id="BNAL01000008">
    <property type="protein sequence ID" value="GHF99626.1"/>
    <property type="molecule type" value="Genomic_DNA"/>
</dbReference>
<comment type="catalytic activity">
    <reaction evidence="9">
        <text>XMP + L-glutamine + ATP + H2O = GMP + L-glutamate + AMP + diphosphate + 2 H(+)</text>
        <dbReference type="Rhea" id="RHEA:11680"/>
        <dbReference type="ChEBI" id="CHEBI:15377"/>
        <dbReference type="ChEBI" id="CHEBI:15378"/>
        <dbReference type="ChEBI" id="CHEBI:29985"/>
        <dbReference type="ChEBI" id="CHEBI:30616"/>
        <dbReference type="ChEBI" id="CHEBI:33019"/>
        <dbReference type="ChEBI" id="CHEBI:57464"/>
        <dbReference type="ChEBI" id="CHEBI:58115"/>
        <dbReference type="ChEBI" id="CHEBI:58359"/>
        <dbReference type="ChEBI" id="CHEBI:456215"/>
        <dbReference type="EC" id="6.3.5.2"/>
    </reaction>
</comment>
<evidence type="ECO:0000313" key="12">
    <source>
        <dbReference type="EMBL" id="GHF99626.1"/>
    </source>
</evidence>
<feature type="domain" description="GMPS ATP-PPase" evidence="11">
    <location>
        <begin position="206"/>
        <end position="396"/>
    </location>
</feature>
<organism evidence="12 13">
    <name type="scientific">Deinococcus piscis</name>
    <dbReference type="NCBI Taxonomy" id="394230"/>
    <lineage>
        <taxon>Bacteria</taxon>
        <taxon>Thermotogati</taxon>
        <taxon>Deinococcota</taxon>
        <taxon>Deinococci</taxon>
        <taxon>Deinococcales</taxon>
        <taxon>Deinococcaceae</taxon>
        <taxon>Deinococcus</taxon>
    </lineage>
</organism>
<dbReference type="CDD" id="cd01997">
    <property type="entry name" value="GMP_synthase_C"/>
    <property type="match status" value="1"/>
</dbReference>
<comment type="caution">
    <text evidence="12">The sequence shown here is derived from an EMBL/GenBank/DDBJ whole genome shotgun (WGS) entry which is preliminary data.</text>
</comment>
<evidence type="ECO:0000256" key="4">
    <source>
        <dbReference type="ARBA" id="ARBA00022741"/>
    </source>
</evidence>
<keyword evidence="6 9" id="KW-0658">Purine biosynthesis</keyword>
<dbReference type="Pfam" id="PF00117">
    <property type="entry name" value="GATase"/>
    <property type="match status" value="1"/>
</dbReference>
<evidence type="ECO:0000256" key="6">
    <source>
        <dbReference type="ARBA" id="ARBA00022755"/>
    </source>
</evidence>
<comment type="pathway">
    <text evidence="2 9">Purine metabolism; GMP biosynthesis; GMP from XMP (L-Gln route): step 1/1.</text>
</comment>
<dbReference type="PRINTS" id="PR00097">
    <property type="entry name" value="ANTSNTHASEII"/>
</dbReference>
<gene>
    <name evidence="9 12" type="primary">guaA</name>
    <name evidence="12" type="ORF">GCM10017783_09640</name>
</gene>
<evidence type="ECO:0000256" key="7">
    <source>
        <dbReference type="ARBA" id="ARBA00022840"/>
    </source>
</evidence>
<dbReference type="Gene3D" id="3.40.50.880">
    <property type="match status" value="1"/>
</dbReference>
<feature type="active site" evidence="9">
    <location>
        <position position="182"/>
    </location>
</feature>
<proteinExistence type="inferred from homology"/>
<dbReference type="InterPro" id="IPR004739">
    <property type="entry name" value="GMP_synth_GATase"/>
</dbReference>
<sequence length="521" mass="57195">MTSPTSSPIQPSQHHQTVVILDFGSQFTRLITRRFREMGAYSVILPGTAPLERIQQEQPVGIVLSGGPSSVYDENAPKPAEGVLDLDIPILGVCYGMQYLAHQAGGDVKRAGKREYGKADLTEYGGQLFKGIEGEFVAWMSHSDSVTQLPQGYEVVAKTEDTPVTAIENNETKRYGVQFHPEVVHTPKGGQLLGNFLDICGVARDWTPQHILDELIAGVQEQVGAEGRVLLGISGGVDSSTLALLLARAVGDRLTAVFVDHGLLRLNEREQVETALRGAGVNIVTVDAREEFMHHLGGVSDPEQKRKIIGREFIRVFDRAAEEQGPFAFLAQGTLYPDVIESAGGEGAANIKSHHNVGGLPEDLQFKLVEPFRTLFKDEVRDIARLLGLPEDIRMRHPFPGPGLAIRCLGAVTEEKLDILRRVDDIFISGLREFGLYDDCSQALAVLTPIQSVGVMGDERTYSYTVALRAVTTGDFMTAEWARLPYDFLAAMSNRIVNQVHEVNRVVYDITGKPPATIEWE</sequence>
<dbReference type="InterPro" id="IPR014729">
    <property type="entry name" value="Rossmann-like_a/b/a_fold"/>
</dbReference>
<dbReference type="EC" id="6.3.5.2" evidence="9"/>
<dbReference type="HAMAP" id="MF_00344">
    <property type="entry name" value="GMP_synthase"/>
    <property type="match status" value="1"/>
</dbReference>
<dbReference type="InterPro" id="IPR029062">
    <property type="entry name" value="Class_I_gatase-like"/>
</dbReference>
<evidence type="ECO:0000256" key="3">
    <source>
        <dbReference type="ARBA" id="ARBA00022598"/>
    </source>
</evidence>
<dbReference type="PROSITE" id="PS51273">
    <property type="entry name" value="GATASE_TYPE_1"/>
    <property type="match status" value="1"/>
</dbReference>
<reference evidence="13" key="1">
    <citation type="journal article" date="2019" name="Int. J. Syst. Evol. Microbiol.">
        <title>The Global Catalogue of Microorganisms (GCM) 10K type strain sequencing project: providing services to taxonomists for standard genome sequencing and annotation.</title>
        <authorList>
            <consortium name="The Broad Institute Genomics Platform"/>
            <consortium name="The Broad Institute Genome Sequencing Center for Infectious Disease"/>
            <person name="Wu L."/>
            <person name="Ma J."/>
        </authorList>
    </citation>
    <scope>NUCLEOTIDE SEQUENCE [LARGE SCALE GENOMIC DNA]</scope>
    <source>
        <strain evidence="13">CGMCC 1.18439</strain>
    </source>
</reference>
<evidence type="ECO:0000256" key="1">
    <source>
        <dbReference type="ARBA" id="ARBA00002332"/>
    </source>
</evidence>
<evidence type="ECO:0000256" key="10">
    <source>
        <dbReference type="PROSITE-ProRule" id="PRU00886"/>
    </source>
</evidence>
<dbReference type="NCBIfam" id="TIGR00884">
    <property type="entry name" value="guaA_Cterm"/>
    <property type="match status" value="1"/>
</dbReference>
<accession>A0ABQ3K1E5</accession>
<dbReference type="PRINTS" id="PR00096">
    <property type="entry name" value="GATASE"/>
</dbReference>
<keyword evidence="7 9" id="KW-0067">ATP-binding</keyword>